<feature type="compositionally biased region" description="Low complexity" evidence="1">
    <location>
        <begin position="50"/>
        <end position="63"/>
    </location>
</feature>
<feature type="region of interest" description="Disordered" evidence="1">
    <location>
        <begin position="39"/>
        <end position="118"/>
    </location>
</feature>
<dbReference type="EMBL" id="BAAAZP010000086">
    <property type="protein sequence ID" value="GAA3675725.1"/>
    <property type="molecule type" value="Genomic_DNA"/>
</dbReference>
<evidence type="ECO:0000313" key="4">
    <source>
        <dbReference type="Proteomes" id="UP001500902"/>
    </source>
</evidence>
<keyword evidence="4" id="KW-1185">Reference proteome</keyword>
<dbReference type="RefSeq" id="WP_344881221.1">
    <property type="nucleotide sequence ID" value="NZ_BAAAZP010000086.1"/>
</dbReference>
<evidence type="ECO:0000256" key="1">
    <source>
        <dbReference type="SAM" id="MobiDB-lite"/>
    </source>
</evidence>
<feature type="chain" id="PRO_5047397752" evidence="2">
    <location>
        <begin position="28"/>
        <end position="118"/>
    </location>
</feature>
<feature type="signal peptide" evidence="2">
    <location>
        <begin position="1"/>
        <end position="27"/>
    </location>
</feature>
<name>A0ABP7C2S6_9ACTN</name>
<sequence length="118" mass="12439">MNQTRKMWASAAVVGVIVVGGASVAAAASAGKLDEVARETRAEVEKAPLSGQSPQQQTPSPNQGDDDGFVVSKEVNPDPDAVVDYWTDHRMEDAQPMPMPEVSPGDYAVGSGDVEVRE</sequence>
<protein>
    <submittedName>
        <fullName evidence="3">Uncharacterized protein</fullName>
    </submittedName>
</protein>
<proteinExistence type="predicted"/>
<organism evidence="3 4">
    <name type="scientific">Nonomuraea antimicrobica</name>
    <dbReference type="NCBI Taxonomy" id="561173"/>
    <lineage>
        <taxon>Bacteria</taxon>
        <taxon>Bacillati</taxon>
        <taxon>Actinomycetota</taxon>
        <taxon>Actinomycetes</taxon>
        <taxon>Streptosporangiales</taxon>
        <taxon>Streptosporangiaceae</taxon>
        <taxon>Nonomuraea</taxon>
    </lineage>
</organism>
<accession>A0ABP7C2S6</accession>
<reference evidence="4" key="1">
    <citation type="journal article" date="2019" name="Int. J. Syst. Evol. Microbiol.">
        <title>The Global Catalogue of Microorganisms (GCM) 10K type strain sequencing project: providing services to taxonomists for standard genome sequencing and annotation.</title>
        <authorList>
            <consortium name="The Broad Institute Genomics Platform"/>
            <consortium name="The Broad Institute Genome Sequencing Center for Infectious Disease"/>
            <person name="Wu L."/>
            <person name="Ma J."/>
        </authorList>
    </citation>
    <scope>NUCLEOTIDE SEQUENCE [LARGE SCALE GENOMIC DNA]</scope>
    <source>
        <strain evidence="4">JCM 16904</strain>
    </source>
</reference>
<evidence type="ECO:0000256" key="2">
    <source>
        <dbReference type="SAM" id="SignalP"/>
    </source>
</evidence>
<evidence type="ECO:0000313" key="3">
    <source>
        <dbReference type="EMBL" id="GAA3675725.1"/>
    </source>
</evidence>
<keyword evidence="2" id="KW-0732">Signal</keyword>
<gene>
    <name evidence="3" type="ORF">GCM10022224_044930</name>
</gene>
<dbReference type="Proteomes" id="UP001500902">
    <property type="component" value="Unassembled WGS sequence"/>
</dbReference>
<comment type="caution">
    <text evidence="3">The sequence shown here is derived from an EMBL/GenBank/DDBJ whole genome shotgun (WGS) entry which is preliminary data.</text>
</comment>